<dbReference type="InterPro" id="IPR002885">
    <property type="entry name" value="PPR_rpt"/>
</dbReference>
<comment type="caution">
    <text evidence="3">The sequence shown here is derived from an EMBL/GenBank/DDBJ whole genome shotgun (WGS) entry which is preliminary data.</text>
</comment>
<gene>
    <name evidence="3" type="ORF">CTA1_8155</name>
</gene>
<accession>A0A4U6XF17</accession>
<evidence type="ECO:0000256" key="2">
    <source>
        <dbReference type="SAM" id="Coils"/>
    </source>
</evidence>
<dbReference type="Gene3D" id="1.25.40.10">
    <property type="entry name" value="Tetratricopeptide repeat domain"/>
    <property type="match status" value="1"/>
</dbReference>
<keyword evidence="4" id="KW-1185">Reference proteome</keyword>
<name>A0A4U6XF17_9PEZI</name>
<dbReference type="AlphaFoldDB" id="A0A4U6XF17"/>
<sequence>MQAIWSRAGQAHHCGCKAGFNAAGGMMRQSATRVTRRKPTFSEVFTACYTSIMGTAAVLDAQKKDERRKELDRQLEEARAEFRMLVENAPPPHPRERVPDACPAPYQLHIEQAPYGSIVNRFKGTLRRYKKQPEEIFEFFDSLGYAYTWEQVASKSEQVKDLWHQYQLEPQEQSCTAGDTDYELLASFIASEEKMFWIQHRMPKTTQHLETVESAMRRLVRRLLDYADEVRFEQYGASPEKCDSEAFERVVDDLRKSGHPHYDVFVDRNAVSRCSADLNSSLRDVFGEAKPSNILPTLMKVCHNILVASQPPTIHTYNTLLHGFSSVGLHEPAWYVVKALLHSRTEPTQSTLVCLLNHFKERHDRFRFNQIIERMTGKDRRGILIRRKFVDQVRETPWLHRWAMTKDVVVNRCYVIERAWFDVRVLTAIIEGMLRLGYLRYAADTMALGFKLGFVFSMQAIMAVVNTCVLALDPKPAMVILKAFASRPSLIEAKFSEEPHRAYIARRVQSLLYICRMSEISPATVVPSVEAVPVSELLSESQKRGLTLAVVTRLVDQAEIKTEFFRSSLAAIEECLADCQSGEGTEGLEASKEVQETVTISSNNETTDSWDKTDAQAFEDRFKAVRSKPDYEDTKAVASF</sequence>
<evidence type="ECO:0008006" key="5">
    <source>
        <dbReference type="Google" id="ProtNLM"/>
    </source>
</evidence>
<evidence type="ECO:0000256" key="1">
    <source>
        <dbReference type="PROSITE-ProRule" id="PRU00708"/>
    </source>
</evidence>
<dbReference type="OrthoDB" id="185373at2759"/>
<dbReference type="PROSITE" id="PS51375">
    <property type="entry name" value="PPR"/>
    <property type="match status" value="1"/>
</dbReference>
<proteinExistence type="predicted"/>
<feature type="repeat" description="PPR" evidence="1">
    <location>
        <begin position="313"/>
        <end position="347"/>
    </location>
</feature>
<organism evidence="3 4">
    <name type="scientific">Colletotrichum tanaceti</name>
    <dbReference type="NCBI Taxonomy" id="1306861"/>
    <lineage>
        <taxon>Eukaryota</taxon>
        <taxon>Fungi</taxon>
        <taxon>Dikarya</taxon>
        <taxon>Ascomycota</taxon>
        <taxon>Pezizomycotina</taxon>
        <taxon>Sordariomycetes</taxon>
        <taxon>Hypocreomycetidae</taxon>
        <taxon>Glomerellales</taxon>
        <taxon>Glomerellaceae</taxon>
        <taxon>Colletotrichum</taxon>
        <taxon>Colletotrichum destructivum species complex</taxon>
    </lineage>
</organism>
<dbReference type="Proteomes" id="UP000310108">
    <property type="component" value="Unassembled WGS sequence"/>
</dbReference>
<reference evidence="3 4" key="1">
    <citation type="journal article" date="2019" name="PLoS ONE">
        <title>Comparative genome analysis indicates high evolutionary potential of pathogenicity genes in Colletotrichum tanaceti.</title>
        <authorList>
            <person name="Lelwala R.V."/>
            <person name="Korhonen P.K."/>
            <person name="Young N.D."/>
            <person name="Scott J.B."/>
            <person name="Ades P.A."/>
            <person name="Gasser R.B."/>
            <person name="Taylor P.W.J."/>
        </authorList>
    </citation>
    <scope>NUCLEOTIDE SEQUENCE [LARGE SCALE GENOMIC DNA]</scope>
    <source>
        <strain evidence="3">BRIP57314</strain>
    </source>
</reference>
<feature type="coiled-coil region" evidence="2">
    <location>
        <begin position="61"/>
        <end position="88"/>
    </location>
</feature>
<evidence type="ECO:0000313" key="3">
    <source>
        <dbReference type="EMBL" id="TKW53909.1"/>
    </source>
</evidence>
<protein>
    <recommendedName>
        <fullName evidence="5">Pentatricopeptide repeat-containing protein, mitochondrial</fullName>
    </recommendedName>
</protein>
<dbReference type="InterPro" id="IPR011990">
    <property type="entry name" value="TPR-like_helical_dom_sf"/>
</dbReference>
<keyword evidence="2" id="KW-0175">Coiled coil</keyword>
<dbReference type="EMBL" id="PJEX01000163">
    <property type="protein sequence ID" value="TKW53909.1"/>
    <property type="molecule type" value="Genomic_DNA"/>
</dbReference>
<evidence type="ECO:0000313" key="4">
    <source>
        <dbReference type="Proteomes" id="UP000310108"/>
    </source>
</evidence>